<evidence type="ECO:0000313" key="8">
    <source>
        <dbReference type="EMBL" id="OWJ63875.1"/>
    </source>
</evidence>
<dbReference type="OrthoDB" id="9788453at2"/>
<dbReference type="EMBL" id="NHON01000076">
    <property type="protein sequence ID" value="OWJ63875.1"/>
    <property type="molecule type" value="Genomic_DNA"/>
</dbReference>
<evidence type="ECO:0000259" key="7">
    <source>
        <dbReference type="PROSITE" id="PS50850"/>
    </source>
</evidence>
<reference evidence="9" key="1">
    <citation type="submission" date="2017-05" db="EMBL/GenBank/DDBJ databases">
        <authorList>
            <person name="Macchi M."/>
            <person name="Festa S."/>
            <person name="Coppotelli B.M."/>
            <person name="Morelli I.S."/>
        </authorList>
    </citation>
    <scope>NUCLEOTIDE SEQUENCE [LARGE SCALE GENOMIC DNA]</scope>
    <source>
        <strain evidence="9">I</strain>
    </source>
</reference>
<dbReference type="Proteomes" id="UP000196655">
    <property type="component" value="Unassembled WGS sequence"/>
</dbReference>
<dbReference type="Pfam" id="PF07690">
    <property type="entry name" value="MFS_1"/>
    <property type="match status" value="1"/>
</dbReference>
<dbReference type="InterPro" id="IPR036259">
    <property type="entry name" value="MFS_trans_sf"/>
</dbReference>
<dbReference type="AlphaFoldDB" id="A0A211ZF56"/>
<dbReference type="InterPro" id="IPR001958">
    <property type="entry name" value="Tet-R_TetA/multi-R_MdtG-like"/>
</dbReference>
<protein>
    <recommendedName>
        <fullName evidence="7">Major facilitator superfamily (MFS) profile domain-containing protein</fullName>
    </recommendedName>
</protein>
<evidence type="ECO:0000256" key="4">
    <source>
        <dbReference type="ARBA" id="ARBA00022989"/>
    </source>
</evidence>
<feature type="transmembrane region" description="Helical" evidence="6">
    <location>
        <begin position="207"/>
        <end position="230"/>
    </location>
</feature>
<dbReference type="PANTHER" id="PTHR43124:SF10">
    <property type="entry name" value="PURINE EFFLUX PUMP PBUE"/>
    <property type="match status" value="1"/>
</dbReference>
<dbReference type="GO" id="GO:0005886">
    <property type="term" value="C:plasma membrane"/>
    <property type="evidence" value="ECO:0007669"/>
    <property type="project" value="UniProtKB-SubCell"/>
</dbReference>
<proteinExistence type="predicted"/>
<keyword evidence="9" id="KW-1185">Reference proteome</keyword>
<dbReference type="PANTHER" id="PTHR43124">
    <property type="entry name" value="PURINE EFFLUX PUMP PBUE"/>
    <property type="match status" value="1"/>
</dbReference>
<evidence type="ECO:0000256" key="1">
    <source>
        <dbReference type="ARBA" id="ARBA00004651"/>
    </source>
</evidence>
<sequence>MAQARDIRIWVLALGTFAIGTDVFVVSGILPAIAAQFGTDLDAAGQTVTAYALTYALAAPLLVPLTAALRQVRVVIVTLAIFALANALCAAAPAYWSLMAMRVIAGAVAALYTSTAYALAASQAEPHRRGAAIATVALGLTASAVFGVPIGTAIGEALGWRMTFWLITALSAAAVAVLAASPPRETQAVAAVPGYAARLAPLRQRSVLLALAPSLLWNTANLTSYTYLGAILSQRFAPHVAVILFAVYGIGGLIGSQCGGRLVDRFGAMIPLAACLAIAAVNQSLMGLSLQSAWMTAPALAIWSITGWGTFAPQQARLIDLAPGGSALVIALNHSVIYIGAATGAGLGGAALARGLALDDLHWITAALLSAALLALLATGRSARRCHRRA</sequence>
<feature type="transmembrane region" description="Helical" evidence="6">
    <location>
        <begin position="236"/>
        <end position="254"/>
    </location>
</feature>
<feature type="transmembrane region" description="Helical" evidence="6">
    <location>
        <begin position="7"/>
        <end position="30"/>
    </location>
</feature>
<dbReference type="GO" id="GO:0022857">
    <property type="term" value="F:transmembrane transporter activity"/>
    <property type="evidence" value="ECO:0007669"/>
    <property type="project" value="InterPro"/>
</dbReference>
<keyword evidence="2" id="KW-1003">Cell membrane</keyword>
<feature type="transmembrane region" description="Helical" evidence="6">
    <location>
        <begin position="318"/>
        <end position="341"/>
    </location>
</feature>
<feature type="transmembrane region" description="Helical" evidence="6">
    <location>
        <begin position="266"/>
        <end position="286"/>
    </location>
</feature>
<comment type="caution">
    <text evidence="8">The sequence shown here is derived from an EMBL/GenBank/DDBJ whole genome shotgun (WGS) entry which is preliminary data.</text>
</comment>
<comment type="subcellular location">
    <subcellularLocation>
        <location evidence="1">Cell membrane</location>
        <topology evidence="1">Multi-pass membrane protein</topology>
    </subcellularLocation>
</comment>
<evidence type="ECO:0000256" key="2">
    <source>
        <dbReference type="ARBA" id="ARBA00022475"/>
    </source>
</evidence>
<feature type="transmembrane region" description="Helical" evidence="6">
    <location>
        <begin position="132"/>
        <end position="150"/>
    </location>
</feature>
<feature type="transmembrane region" description="Helical" evidence="6">
    <location>
        <begin position="361"/>
        <end position="379"/>
    </location>
</feature>
<feature type="transmembrane region" description="Helical" evidence="6">
    <location>
        <begin position="76"/>
        <end position="96"/>
    </location>
</feature>
<name>A0A211ZF56_9PROT</name>
<dbReference type="CDD" id="cd17324">
    <property type="entry name" value="MFS_NepI_like"/>
    <property type="match status" value="1"/>
</dbReference>
<dbReference type="SUPFAM" id="SSF103473">
    <property type="entry name" value="MFS general substrate transporter"/>
    <property type="match status" value="1"/>
</dbReference>
<evidence type="ECO:0000313" key="9">
    <source>
        <dbReference type="Proteomes" id="UP000196655"/>
    </source>
</evidence>
<dbReference type="InterPro" id="IPR050189">
    <property type="entry name" value="MFS_Efflux_Transporters"/>
</dbReference>
<feature type="domain" description="Major facilitator superfamily (MFS) profile" evidence="7">
    <location>
        <begin position="8"/>
        <end position="384"/>
    </location>
</feature>
<dbReference type="RefSeq" id="WP_088155053.1">
    <property type="nucleotide sequence ID" value="NZ_NHON01000076.1"/>
</dbReference>
<accession>A0A211ZF56</accession>
<evidence type="ECO:0000256" key="6">
    <source>
        <dbReference type="SAM" id="Phobius"/>
    </source>
</evidence>
<feature type="transmembrane region" description="Helical" evidence="6">
    <location>
        <begin position="162"/>
        <end position="180"/>
    </location>
</feature>
<feature type="transmembrane region" description="Helical" evidence="6">
    <location>
        <begin position="50"/>
        <end position="69"/>
    </location>
</feature>
<dbReference type="InterPro" id="IPR011701">
    <property type="entry name" value="MFS"/>
</dbReference>
<feature type="transmembrane region" description="Helical" evidence="6">
    <location>
        <begin position="292"/>
        <end position="311"/>
    </location>
</feature>
<keyword evidence="4 6" id="KW-1133">Transmembrane helix</keyword>
<dbReference type="PROSITE" id="PS50850">
    <property type="entry name" value="MFS"/>
    <property type="match status" value="1"/>
</dbReference>
<dbReference type="PRINTS" id="PR01035">
    <property type="entry name" value="TCRTETA"/>
</dbReference>
<keyword evidence="3 6" id="KW-0812">Transmembrane</keyword>
<organism evidence="8 9">
    <name type="scientific">Inquilinus limosus</name>
    <dbReference type="NCBI Taxonomy" id="171674"/>
    <lineage>
        <taxon>Bacteria</taxon>
        <taxon>Pseudomonadati</taxon>
        <taxon>Pseudomonadota</taxon>
        <taxon>Alphaproteobacteria</taxon>
        <taxon>Rhodospirillales</taxon>
        <taxon>Rhodospirillaceae</taxon>
        <taxon>Inquilinus</taxon>
    </lineage>
</organism>
<dbReference type="Gene3D" id="1.20.1250.20">
    <property type="entry name" value="MFS general substrate transporter like domains"/>
    <property type="match status" value="1"/>
</dbReference>
<evidence type="ECO:0000256" key="5">
    <source>
        <dbReference type="ARBA" id="ARBA00023136"/>
    </source>
</evidence>
<dbReference type="InterPro" id="IPR020846">
    <property type="entry name" value="MFS_dom"/>
</dbReference>
<evidence type="ECO:0000256" key="3">
    <source>
        <dbReference type="ARBA" id="ARBA00022692"/>
    </source>
</evidence>
<feature type="transmembrane region" description="Helical" evidence="6">
    <location>
        <begin position="102"/>
        <end position="120"/>
    </location>
</feature>
<keyword evidence="5 6" id="KW-0472">Membrane</keyword>
<gene>
    <name evidence="8" type="ORF">BWR60_27605</name>
</gene>